<evidence type="ECO:0000313" key="3">
    <source>
        <dbReference type="Proteomes" id="UP001234178"/>
    </source>
</evidence>
<evidence type="ECO:0000313" key="2">
    <source>
        <dbReference type="EMBL" id="KAK4017121.1"/>
    </source>
</evidence>
<proteinExistence type="predicted"/>
<sequence>MGAENAKIESAAKSAETGGHHLKGANEAPFNAGTYWGLEKPFDSNIYLEHSCRELKVILEYDHGGYSCCPKCETIGEYAVDDKAGRTQVNPRGRVVYVETDAALRDDESFRSQSDPDHHRGRVETSSPKRELSSSSPLTA</sequence>
<reference evidence="2 3" key="1">
    <citation type="journal article" date="2023" name="Nucleic Acids Res.">
        <title>The hologenome of Daphnia magna reveals possible DNA methylation and microbiome-mediated evolution of the host genome.</title>
        <authorList>
            <person name="Chaturvedi A."/>
            <person name="Li X."/>
            <person name="Dhandapani V."/>
            <person name="Marshall H."/>
            <person name="Kissane S."/>
            <person name="Cuenca-Cambronero M."/>
            <person name="Asole G."/>
            <person name="Calvet F."/>
            <person name="Ruiz-Romero M."/>
            <person name="Marangio P."/>
            <person name="Guigo R."/>
            <person name="Rago D."/>
            <person name="Mirbahai L."/>
            <person name="Eastwood N."/>
            <person name="Colbourne J.K."/>
            <person name="Zhou J."/>
            <person name="Mallon E."/>
            <person name="Orsini L."/>
        </authorList>
    </citation>
    <scope>NUCLEOTIDE SEQUENCE [LARGE SCALE GENOMIC DNA]</scope>
    <source>
        <strain evidence="2">LRV0_1</strain>
    </source>
</reference>
<organism evidence="2 3">
    <name type="scientific">Daphnia magna</name>
    <dbReference type="NCBI Taxonomy" id="35525"/>
    <lineage>
        <taxon>Eukaryota</taxon>
        <taxon>Metazoa</taxon>
        <taxon>Ecdysozoa</taxon>
        <taxon>Arthropoda</taxon>
        <taxon>Crustacea</taxon>
        <taxon>Branchiopoda</taxon>
        <taxon>Diplostraca</taxon>
        <taxon>Cladocera</taxon>
        <taxon>Anomopoda</taxon>
        <taxon>Daphniidae</taxon>
        <taxon>Daphnia</taxon>
    </lineage>
</organism>
<evidence type="ECO:0000256" key="1">
    <source>
        <dbReference type="SAM" id="MobiDB-lite"/>
    </source>
</evidence>
<protein>
    <submittedName>
        <fullName evidence="2">Uncharacterized protein</fullName>
    </submittedName>
</protein>
<feature type="region of interest" description="Disordered" evidence="1">
    <location>
        <begin position="105"/>
        <end position="140"/>
    </location>
</feature>
<dbReference type="Proteomes" id="UP001234178">
    <property type="component" value="Unassembled WGS sequence"/>
</dbReference>
<keyword evidence="3" id="KW-1185">Reference proteome</keyword>
<accession>A0ABQ9ZW28</accession>
<feature type="compositionally biased region" description="Basic and acidic residues" evidence="1">
    <location>
        <begin position="105"/>
        <end position="118"/>
    </location>
</feature>
<name>A0ABQ9ZW28_9CRUS</name>
<dbReference type="EMBL" id="JAOYFB010000005">
    <property type="protein sequence ID" value="KAK4017121.1"/>
    <property type="molecule type" value="Genomic_DNA"/>
</dbReference>
<gene>
    <name evidence="2" type="ORF">OUZ56_032074</name>
</gene>
<comment type="caution">
    <text evidence="2">The sequence shown here is derived from an EMBL/GenBank/DDBJ whole genome shotgun (WGS) entry which is preliminary data.</text>
</comment>
<feature type="region of interest" description="Disordered" evidence="1">
    <location>
        <begin position="1"/>
        <end position="24"/>
    </location>
</feature>